<dbReference type="EMBL" id="CACRTW010000055">
    <property type="protein sequence ID" value="VYU39871.1"/>
    <property type="molecule type" value="Genomic_DNA"/>
</dbReference>
<dbReference type="Pfam" id="PF16976">
    <property type="entry name" value="RcpC"/>
    <property type="match status" value="1"/>
</dbReference>
<feature type="transmembrane region" description="Helical" evidence="2">
    <location>
        <begin position="104"/>
        <end position="126"/>
    </location>
</feature>
<dbReference type="Pfam" id="PF08666">
    <property type="entry name" value="SAF"/>
    <property type="match status" value="1"/>
</dbReference>
<evidence type="ECO:0000256" key="1">
    <source>
        <dbReference type="SAM" id="MobiDB-lite"/>
    </source>
</evidence>
<dbReference type="InterPro" id="IPR031571">
    <property type="entry name" value="RcpC_dom"/>
</dbReference>
<dbReference type="NCBIfam" id="TIGR03177">
    <property type="entry name" value="pilus_cpaB"/>
    <property type="match status" value="1"/>
</dbReference>
<feature type="domain" description="SAF" evidence="3">
    <location>
        <begin position="141"/>
        <end position="203"/>
    </location>
</feature>
<protein>
    <submittedName>
        <fullName evidence="4">Flagellar basal body P-ring biosynthesis protein FlgA</fullName>
    </submittedName>
</protein>
<dbReference type="RefSeq" id="WP_156600876.1">
    <property type="nucleotide sequence ID" value="NZ_CACRTW010000055.1"/>
</dbReference>
<organism evidence="4">
    <name type="scientific">Collinsella aerofaciens</name>
    <dbReference type="NCBI Taxonomy" id="74426"/>
    <lineage>
        <taxon>Bacteria</taxon>
        <taxon>Bacillati</taxon>
        <taxon>Actinomycetota</taxon>
        <taxon>Coriobacteriia</taxon>
        <taxon>Coriobacteriales</taxon>
        <taxon>Coriobacteriaceae</taxon>
        <taxon>Collinsella</taxon>
    </lineage>
</organism>
<keyword evidence="2" id="KW-0472">Membrane</keyword>
<accession>A0A6N3EM87</accession>
<proteinExistence type="predicted"/>
<reference evidence="4" key="1">
    <citation type="submission" date="2019-11" db="EMBL/GenBank/DDBJ databases">
        <authorList>
            <person name="Feng L."/>
        </authorList>
    </citation>
    <scope>NUCLEOTIDE SEQUENCE</scope>
    <source>
        <strain evidence="4">CaerofaciensLFYP39</strain>
    </source>
</reference>
<dbReference type="InterPro" id="IPR017592">
    <property type="entry name" value="Pilus_assmbl_Flp-typ_CpaB"/>
</dbReference>
<evidence type="ECO:0000259" key="3">
    <source>
        <dbReference type="SMART" id="SM00858"/>
    </source>
</evidence>
<keyword evidence="4" id="KW-0969">Cilium</keyword>
<dbReference type="InterPro" id="IPR013974">
    <property type="entry name" value="SAF"/>
</dbReference>
<evidence type="ECO:0000313" key="4">
    <source>
        <dbReference type="EMBL" id="VYU39871.1"/>
    </source>
</evidence>
<feature type="region of interest" description="Disordered" evidence="1">
    <location>
        <begin position="21"/>
        <end position="102"/>
    </location>
</feature>
<keyword evidence="2" id="KW-1133">Transmembrane helix</keyword>
<name>A0A6N3EM87_9ACTN</name>
<evidence type="ECO:0000256" key="2">
    <source>
        <dbReference type="SAM" id="Phobius"/>
    </source>
</evidence>
<keyword evidence="4" id="KW-0966">Cell projection</keyword>
<dbReference type="CDD" id="cd11614">
    <property type="entry name" value="SAF_CpaB_FlgA_like"/>
    <property type="match status" value="1"/>
</dbReference>
<feature type="compositionally biased region" description="Basic and acidic residues" evidence="1">
    <location>
        <begin position="21"/>
        <end position="35"/>
    </location>
</feature>
<gene>
    <name evidence="4" type="ORF">CALFYP39_00033</name>
</gene>
<keyword evidence="2" id="KW-0812">Transmembrane</keyword>
<dbReference type="AlphaFoldDB" id="A0A6N3EM87"/>
<keyword evidence="4" id="KW-0282">Flagellum</keyword>
<sequence>MKKRSQEEIKAEIAQVEAEERAAVEAGRMRSVDRLRGRKQALGHELERAMAQEAAMGATKSSPMPNTAPKNAKSGQRTTVTAGAATARRQRGPQPGGTRKDRRLAAVAGVAIAVSVATVGFSGWRWTQAQGELTRLEQSTVKVVTVTRDIAPGEVISSADLTVASVPKAFAPKDAAKKVSDVAGRQTVTQQTSGTAVSLSSVSGSKKPASITTAVTEGHVAYTVALDSSTGLSPLLSVGDKVDVLASVSDGQVVTTERVADSIRVIALDGNLSGSKSDGYSNVTIEVTEDQALALSSASGIRLVALPETGETNNAE</sequence>
<feature type="compositionally biased region" description="Low complexity" evidence="1">
    <location>
        <begin position="75"/>
        <end position="97"/>
    </location>
</feature>
<feature type="compositionally biased region" description="Polar residues" evidence="1">
    <location>
        <begin position="59"/>
        <end position="69"/>
    </location>
</feature>
<dbReference type="SMART" id="SM00858">
    <property type="entry name" value="SAF"/>
    <property type="match status" value="1"/>
</dbReference>